<keyword evidence="2 3" id="KW-0663">Pyridoxal phosphate</keyword>
<dbReference type="FunFam" id="3.40.640.10:FF:000046">
    <property type="entry name" value="Cystathionine gamma-lyase"/>
    <property type="match status" value="1"/>
</dbReference>
<feature type="modified residue" description="N6-(pyridoxal phosphate)lysine" evidence="3">
    <location>
        <position position="234"/>
    </location>
</feature>
<reference evidence="5" key="1">
    <citation type="submission" date="2021-08" db="EMBL/GenBank/DDBJ databases">
        <title>Genome of a novel bacterium of the phylum Verrucomicrobia, Oleiharenicola sp. KSB-15.</title>
        <authorList>
            <person name="Chung J.-H."/>
            <person name="Ahn J.-H."/>
            <person name="Yoon Y."/>
            <person name="Kim D.-Y."/>
            <person name="An S.-H."/>
            <person name="Park I."/>
            <person name="Yeon J."/>
        </authorList>
    </citation>
    <scope>NUCLEOTIDE SEQUENCE</scope>
    <source>
        <strain evidence="5">KSB-15</strain>
    </source>
</reference>
<dbReference type="GO" id="GO:0016740">
    <property type="term" value="F:transferase activity"/>
    <property type="evidence" value="ECO:0007669"/>
    <property type="project" value="UniProtKB-KW"/>
</dbReference>
<dbReference type="Proteomes" id="UP000825051">
    <property type="component" value="Chromosome"/>
</dbReference>
<dbReference type="FunFam" id="3.90.1150.10:FF:000033">
    <property type="entry name" value="Cystathionine gamma-synthase"/>
    <property type="match status" value="1"/>
</dbReference>
<dbReference type="GO" id="GO:0009086">
    <property type="term" value="P:methionine biosynthetic process"/>
    <property type="evidence" value="ECO:0007669"/>
    <property type="project" value="UniProtKB-ARBA"/>
</dbReference>
<dbReference type="Gene3D" id="3.90.1150.10">
    <property type="entry name" value="Aspartate Aminotransferase, domain 1"/>
    <property type="match status" value="1"/>
</dbReference>
<proteinExistence type="inferred from homology"/>
<dbReference type="InterPro" id="IPR015424">
    <property type="entry name" value="PyrdxlP-dep_Trfase"/>
</dbReference>
<evidence type="ECO:0000256" key="1">
    <source>
        <dbReference type="ARBA" id="ARBA00001933"/>
    </source>
</evidence>
<dbReference type="PIRSF" id="PIRSF001434">
    <property type="entry name" value="CGS"/>
    <property type="match status" value="1"/>
</dbReference>
<accession>A0A8F9XFP9</accession>
<dbReference type="InterPro" id="IPR015421">
    <property type="entry name" value="PyrdxlP-dep_Trfase_major"/>
</dbReference>
<keyword evidence="6" id="KW-1185">Reference proteome</keyword>
<name>A0A8F9XFP9_9BACT</name>
<dbReference type="SUPFAM" id="SSF53383">
    <property type="entry name" value="PLP-dependent transferases"/>
    <property type="match status" value="1"/>
</dbReference>
<evidence type="ECO:0000256" key="3">
    <source>
        <dbReference type="PIRSR" id="PIRSR001434-2"/>
    </source>
</evidence>
<dbReference type="Pfam" id="PF01053">
    <property type="entry name" value="Cys_Met_Meta_PP"/>
    <property type="match status" value="1"/>
</dbReference>
<evidence type="ECO:0000256" key="2">
    <source>
        <dbReference type="ARBA" id="ARBA00022898"/>
    </source>
</evidence>
<dbReference type="EMBL" id="CP080507">
    <property type="protein sequence ID" value="QYM78322.1"/>
    <property type="molecule type" value="Genomic_DNA"/>
</dbReference>
<dbReference type="GO" id="GO:0005737">
    <property type="term" value="C:cytoplasm"/>
    <property type="evidence" value="ECO:0007669"/>
    <property type="project" value="TreeGrafter"/>
</dbReference>
<protein>
    <submittedName>
        <fullName evidence="5">PLP-dependent transferase</fullName>
    </submittedName>
</protein>
<dbReference type="KEGG" id="ole:K0B96_13575"/>
<comment type="similarity">
    <text evidence="4">Belongs to the trans-sulfuration enzymes family.</text>
</comment>
<keyword evidence="5" id="KW-0808">Transferase</keyword>
<dbReference type="InterPro" id="IPR054542">
    <property type="entry name" value="Cys_met_metab_PP"/>
</dbReference>
<evidence type="ECO:0000313" key="5">
    <source>
        <dbReference type="EMBL" id="QYM78322.1"/>
    </source>
</evidence>
<dbReference type="PANTHER" id="PTHR11808:SF86">
    <property type="entry name" value="METHIONINE GAMMA-LYASE"/>
    <property type="match status" value="1"/>
</dbReference>
<dbReference type="Gene3D" id="3.40.640.10">
    <property type="entry name" value="Type I PLP-dependent aspartate aminotransferase-like (Major domain)"/>
    <property type="match status" value="1"/>
</dbReference>
<evidence type="ECO:0000256" key="4">
    <source>
        <dbReference type="RuleBase" id="RU362118"/>
    </source>
</evidence>
<dbReference type="GO" id="GO:0030170">
    <property type="term" value="F:pyridoxal phosphate binding"/>
    <property type="evidence" value="ECO:0007669"/>
    <property type="project" value="InterPro"/>
</dbReference>
<dbReference type="InterPro" id="IPR015422">
    <property type="entry name" value="PyrdxlP-dep_Trfase_small"/>
</dbReference>
<evidence type="ECO:0000313" key="6">
    <source>
        <dbReference type="Proteomes" id="UP000825051"/>
    </source>
</evidence>
<dbReference type="GO" id="GO:0019346">
    <property type="term" value="P:transsulfuration"/>
    <property type="evidence" value="ECO:0007669"/>
    <property type="project" value="InterPro"/>
</dbReference>
<dbReference type="GO" id="GO:0016846">
    <property type="term" value="F:carbon-sulfur lyase activity"/>
    <property type="evidence" value="ECO:0007669"/>
    <property type="project" value="TreeGrafter"/>
</dbReference>
<sequence length="421" mass="45532">MTKLSDTDAAHLHPETLALSYGFDPWLSEGAVKPPVFLTSTFAFKKAADGKQFFAWAHGEGAPPKKGEMGLIYSRINNPNLEIFEDRVALWEGMRHAQSFSSGMAAIATTLLATHGPGDEMIVCAPVYGGTDSLIHHFLRRFGLTAHFVPAGAEAPALAAALVTPRTRSIFIETPANPNNRLTDIAAMRALALHQLAAGRNRELLVIVDNTMAGPVFSHPAKVGADIVLYSATKFIGGHSDVVGGVALANDDELIHAIAQHRALLGGMPNPYTAWLLTRSLETLKVRAEQQQRNAQQIAAWLALQPKIRHVCYLGLLTPTDPEYAIYQKQHSGPGSLISFYLHGDEARAFAFLDHLKVFRLAVSLGSTESLAQHPSSMTHSGLTPADKQLGGITDDLVRLSIGIEHPDDLIWDLTQALDAV</sequence>
<dbReference type="AlphaFoldDB" id="A0A8F9XFP9"/>
<dbReference type="CDD" id="cd00614">
    <property type="entry name" value="CGS_like"/>
    <property type="match status" value="1"/>
</dbReference>
<dbReference type="InterPro" id="IPR000277">
    <property type="entry name" value="Cys/Met-Metab_PyrdxlP-dep_enz"/>
</dbReference>
<dbReference type="PROSITE" id="PS00868">
    <property type="entry name" value="CYS_MET_METAB_PP"/>
    <property type="match status" value="1"/>
</dbReference>
<comment type="cofactor">
    <cofactor evidence="1 4">
        <name>pyridoxal 5'-phosphate</name>
        <dbReference type="ChEBI" id="CHEBI:597326"/>
    </cofactor>
</comment>
<organism evidence="5 6">
    <name type="scientific">Horticoccus luteus</name>
    <dbReference type="NCBI Taxonomy" id="2862869"/>
    <lineage>
        <taxon>Bacteria</taxon>
        <taxon>Pseudomonadati</taxon>
        <taxon>Verrucomicrobiota</taxon>
        <taxon>Opitutia</taxon>
        <taxon>Opitutales</taxon>
        <taxon>Opitutaceae</taxon>
        <taxon>Horticoccus</taxon>
    </lineage>
</organism>
<dbReference type="PANTHER" id="PTHR11808">
    <property type="entry name" value="TRANS-SULFURATION ENZYME FAMILY MEMBER"/>
    <property type="match status" value="1"/>
</dbReference>
<dbReference type="RefSeq" id="WP_220161426.1">
    <property type="nucleotide sequence ID" value="NZ_CP080507.1"/>
</dbReference>
<gene>
    <name evidence="5" type="ORF">K0B96_13575</name>
</gene>